<comment type="pathway">
    <text evidence="1 9">Porphyrin-containing compound metabolism; protoporphyrin-IX biosynthesis; coproporphyrinogen-III from 5-aminolevulinate: step 3/4.</text>
</comment>
<evidence type="ECO:0000256" key="2">
    <source>
        <dbReference type="ARBA" id="ARBA00008133"/>
    </source>
</evidence>
<dbReference type="EC" id="4.2.1.75" evidence="3 9"/>
<evidence type="ECO:0000313" key="11">
    <source>
        <dbReference type="EMBL" id="PWW48857.1"/>
    </source>
</evidence>
<dbReference type="CDD" id="cd06578">
    <property type="entry name" value="HemD"/>
    <property type="match status" value="1"/>
</dbReference>
<evidence type="ECO:0000256" key="6">
    <source>
        <dbReference type="ARBA" id="ARBA00037589"/>
    </source>
</evidence>
<evidence type="ECO:0000259" key="10">
    <source>
        <dbReference type="Pfam" id="PF02602"/>
    </source>
</evidence>
<evidence type="ECO:0000256" key="4">
    <source>
        <dbReference type="ARBA" id="ARBA00023239"/>
    </source>
</evidence>
<evidence type="ECO:0000256" key="7">
    <source>
        <dbReference type="ARBA" id="ARBA00040167"/>
    </source>
</evidence>
<dbReference type="SUPFAM" id="SSF69618">
    <property type="entry name" value="HemD-like"/>
    <property type="match status" value="1"/>
</dbReference>
<comment type="catalytic activity">
    <reaction evidence="8 9">
        <text>hydroxymethylbilane = uroporphyrinogen III + H2O</text>
        <dbReference type="Rhea" id="RHEA:18965"/>
        <dbReference type="ChEBI" id="CHEBI:15377"/>
        <dbReference type="ChEBI" id="CHEBI:57308"/>
        <dbReference type="ChEBI" id="CHEBI:57845"/>
        <dbReference type="EC" id="4.2.1.75"/>
    </reaction>
</comment>
<dbReference type="GO" id="GO:0006782">
    <property type="term" value="P:protoporphyrinogen IX biosynthetic process"/>
    <property type="evidence" value="ECO:0007669"/>
    <property type="project" value="UniProtKB-UniRule"/>
</dbReference>
<proteinExistence type="inferred from homology"/>
<dbReference type="RefSeq" id="WP_110011938.1">
    <property type="nucleotide sequence ID" value="NZ_QGUB01000001.1"/>
</dbReference>
<evidence type="ECO:0000313" key="12">
    <source>
        <dbReference type="Proteomes" id="UP000246483"/>
    </source>
</evidence>
<gene>
    <name evidence="11" type="ORF">DFR36_101366</name>
</gene>
<dbReference type="EMBL" id="QGUB01000001">
    <property type="protein sequence ID" value="PWW48857.1"/>
    <property type="molecule type" value="Genomic_DNA"/>
</dbReference>
<name>A0A317RGF0_9BURK</name>
<reference evidence="11 12" key="1">
    <citation type="submission" date="2018-05" db="EMBL/GenBank/DDBJ databases">
        <title>Genomic Encyclopedia of Type Strains, Phase IV (KMG-IV): sequencing the most valuable type-strain genomes for metagenomic binning, comparative biology and taxonomic classification.</title>
        <authorList>
            <person name="Goeker M."/>
        </authorList>
    </citation>
    <scope>NUCLEOTIDE SEQUENCE [LARGE SCALE GENOMIC DNA]</scope>
    <source>
        <strain evidence="11 12">DSM 26006</strain>
    </source>
</reference>
<dbReference type="PANTHER" id="PTHR38042">
    <property type="entry name" value="UROPORPHYRINOGEN-III SYNTHASE, CHLOROPLASTIC"/>
    <property type="match status" value="1"/>
</dbReference>
<keyword evidence="4 9" id="KW-0456">Lyase</keyword>
<comment type="similarity">
    <text evidence="2 9">Belongs to the uroporphyrinogen-III synthase family.</text>
</comment>
<dbReference type="InterPro" id="IPR036108">
    <property type="entry name" value="4pyrrol_syn_uPrphyn_synt_sf"/>
</dbReference>
<organism evidence="11 12">
    <name type="scientific">Melaminivora alkalimesophila</name>
    <dbReference type="NCBI Taxonomy" id="1165852"/>
    <lineage>
        <taxon>Bacteria</taxon>
        <taxon>Pseudomonadati</taxon>
        <taxon>Pseudomonadota</taxon>
        <taxon>Betaproteobacteria</taxon>
        <taxon>Burkholderiales</taxon>
        <taxon>Comamonadaceae</taxon>
        <taxon>Melaminivora</taxon>
    </lineage>
</organism>
<comment type="caution">
    <text evidence="11">The sequence shown here is derived from an EMBL/GenBank/DDBJ whole genome shotgun (WGS) entry which is preliminary data.</text>
</comment>
<evidence type="ECO:0000256" key="3">
    <source>
        <dbReference type="ARBA" id="ARBA00013109"/>
    </source>
</evidence>
<sequence>MAAARAIVTRPAREAAHWVHQLQGRGIRAEALPLIEIQAVADPALRARLAQARAQADRFRALMFVSPNAVQHFFGGQPLPAALRAALEGGGTRAWAPGPGTVRALLQAGVPAGAIDAPPADSPQFESEALWPMVAPRLRPGDRVLVVRGASSAHAAAVGGHGRPWLGQQLQAAGAEVEFVAAYARARPVLDAAGRRLAEAAAADGSIWLFSSSEALGHLQALLPGQSWRQARAVATHPRIATAAHAAGFGRVRQSRPCASEVAASIESFDHVD</sequence>
<dbReference type="OrthoDB" id="9787650at2"/>
<keyword evidence="5 9" id="KW-0627">Porphyrin biosynthesis</keyword>
<protein>
    <recommendedName>
        <fullName evidence="7 9">Uroporphyrinogen-III synthase</fullName>
        <ecNumber evidence="3 9">4.2.1.75</ecNumber>
    </recommendedName>
</protein>
<feature type="domain" description="Tetrapyrrole biosynthesis uroporphyrinogen III synthase" evidence="10">
    <location>
        <begin position="18"/>
        <end position="255"/>
    </location>
</feature>
<dbReference type="Pfam" id="PF02602">
    <property type="entry name" value="HEM4"/>
    <property type="match status" value="1"/>
</dbReference>
<keyword evidence="12" id="KW-1185">Reference proteome</keyword>
<evidence type="ECO:0000256" key="5">
    <source>
        <dbReference type="ARBA" id="ARBA00023244"/>
    </source>
</evidence>
<evidence type="ECO:0000256" key="9">
    <source>
        <dbReference type="RuleBase" id="RU366031"/>
    </source>
</evidence>
<dbReference type="GO" id="GO:0004852">
    <property type="term" value="F:uroporphyrinogen-III synthase activity"/>
    <property type="evidence" value="ECO:0007669"/>
    <property type="project" value="UniProtKB-UniRule"/>
</dbReference>
<evidence type="ECO:0000256" key="1">
    <source>
        <dbReference type="ARBA" id="ARBA00004772"/>
    </source>
</evidence>
<dbReference type="InterPro" id="IPR003754">
    <property type="entry name" value="4pyrrol_synth_uPrphyn_synth"/>
</dbReference>
<evidence type="ECO:0000256" key="8">
    <source>
        <dbReference type="ARBA" id="ARBA00048617"/>
    </source>
</evidence>
<dbReference type="Gene3D" id="3.40.50.10090">
    <property type="match status" value="2"/>
</dbReference>
<dbReference type="Proteomes" id="UP000246483">
    <property type="component" value="Unassembled WGS sequence"/>
</dbReference>
<accession>A0A317RGF0</accession>
<dbReference type="GO" id="GO:0006780">
    <property type="term" value="P:uroporphyrinogen III biosynthetic process"/>
    <property type="evidence" value="ECO:0007669"/>
    <property type="project" value="UniProtKB-UniRule"/>
</dbReference>
<dbReference type="InterPro" id="IPR039793">
    <property type="entry name" value="UROS/Hem4"/>
</dbReference>
<dbReference type="AlphaFoldDB" id="A0A317RGF0"/>
<dbReference type="PANTHER" id="PTHR38042:SF1">
    <property type="entry name" value="UROPORPHYRINOGEN-III SYNTHASE, CHLOROPLASTIC"/>
    <property type="match status" value="1"/>
</dbReference>
<comment type="function">
    <text evidence="6 9">Catalyzes cyclization of the linear tetrapyrrole, hydroxymethylbilane, to the macrocyclic uroporphyrinogen III.</text>
</comment>